<dbReference type="InterPro" id="IPR011323">
    <property type="entry name" value="Mss4/transl-control_tumour"/>
</dbReference>
<comment type="similarity">
    <text evidence="2">Belongs to the TCTP family.</text>
</comment>
<dbReference type="PRINTS" id="PR01653">
    <property type="entry name" value="TCTPROTEIN"/>
</dbReference>
<protein>
    <recommendedName>
        <fullName evidence="1">Translationally-controlled tumor protein homolog</fullName>
    </recommendedName>
</protein>
<dbReference type="SUPFAM" id="SSF51316">
    <property type="entry name" value="Mss4-like"/>
    <property type="match status" value="1"/>
</dbReference>
<evidence type="ECO:0000256" key="1">
    <source>
        <dbReference type="ARBA" id="ARBA00014759"/>
    </source>
</evidence>
<dbReference type="PROSITE" id="PS51797">
    <property type="entry name" value="TCTP_3"/>
    <property type="match status" value="1"/>
</dbReference>
<reference evidence="4 5" key="1">
    <citation type="submission" date="2019-04" db="EMBL/GenBank/DDBJ databases">
        <authorList>
            <consortium name="DOE Joint Genome Institute"/>
            <person name="Mondo S."/>
            <person name="Kjaerbolling I."/>
            <person name="Vesth T."/>
            <person name="Frisvad J.C."/>
            <person name="Nybo J.L."/>
            <person name="Theobald S."/>
            <person name="Kildgaard S."/>
            <person name="Isbrandt T."/>
            <person name="Kuo A."/>
            <person name="Sato A."/>
            <person name="Lyhne E.K."/>
            <person name="Kogle M.E."/>
            <person name="Wiebenga A."/>
            <person name="Kun R.S."/>
            <person name="Lubbers R.J."/>
            <person name="Makela M.R."/>
            <person name="Barry K."/>
            <person name="Chovatia M."/>
            <person name="Clum A."/>
            <person name="Daum C."/>
            <person name="Haridas S."/>
            <person name="He G."/>
            <person name="LaButti K."/>
            <person name="Lipzen A."/>
            <person name="Riley R."/>
            <person name="Salamov A."/>
            <person name="Simmons B.A."/>
            <person name="Magnuson J.K."/>
            <person name="Henrissat B."/>
            <person name="Mortensen U.H."/>
            <person name="Larsen T.O."/>
            <person name="Devries R.P."/>
            <person name="Grigoriev I.V."/>
            <person name="Machida M."/>
            <person name="Baker S.E."/>
            <person name="Andersen M.R."/>
            <person name="Cantor M.N."/>
            <person name="Hua S.X."/>
        </authorList>
    </citation>
    <scope>NUCLEOTIDE SEQUENCE [LARGE SCALE GENOMIC DNA]</scope>
    <source>
        <strain evidence="4 5">CBS 117616</strain>
    </source>
</reference>
<dbReference type="PANTHER" id="PTHR11991">
    <property type="entry name" value="TRANSLATIONALLY CONTROLLED TUMOR PROTEIN-RELATED"/>
    <property type="match status" value="1"/>
</dbReference>
<sequence>MRLFTDVISDDEMFSDKFPIKEVDDIVYEVDCALIEITRGPVEIGTDPSAEEQEEAPEDNTVTVNNVVHSFHLRPTNFDKKTYIMHLKGYMRAIRKHLEKTNPSRAHEFEQCASQYAKKIVANFRSFEFYTGGSMNGEAMVALLNYRDDGETPFFTFWKDGLNVVDY</sequence>
<dbReference type="PANTHER" id="PTHR11991:SF0">
    <property type="entry name" value="TRANSLATIONALLY-CONTROLLED TUMOR PROTEIN"/>
    <property type="match status" value="1"/>
</dbReference>
<feature type="domain" description="TCTP" evidence="3">
    <location>
        <begin position="1"/>
        <end position="167"/>
    </location>
</feature>
<dbReference type="EMBL" id="ML735694">
    <property type="protein sequence ID" value="KAE8422451.1"/>
    <property type="molecule type" value="Genomic_DNA"/>
</dbReference>
<evidence type="ECO:0000313" key="5">
    <source>
        <dbReference type="Proteomes" id="UP000325395"/>
    </source>
</evidence>
<evidence type="ECO:0000256" key="2">
    <source>
        <dbReference type="PROSITE-ProRule" id="PRU01133"/>
    </source>
</evidence>
<keyword evidence="5" id="KW-1185">Reference proteome</keyword>
<name>A0ABQ6X1B3_9EURO</name>
<evidence type="ECO:0000313" key="4">
    <source>
        <dbReference type="EMBL" id="KAE8422451.1"/>
    </source>
</evidence>
<evidence type="ECO:0000259" key="3">
    <source>
        <dbReference type="PROSITE" id="PS51797"/>
    </source>
</evidence>
<organism evidence="4 5">
    <name type="scientific">Aspergillus pseudocaelatus</name>
    <dbReference type="NCBI Taxonomy" id="1825620"/>
    <lineage>
        <taxon>Eukaryota</taxon>
        <taxon>Fungi</taxon>
        <taxon>Dikarya</taxon>
        <taxon>Ascomycota</taxon>
        <taxon>Pezizomycotina</taxon>
        <taxon>Eurotiomycetes</taxon>
        <taxon>Eurotiomycetidae</taxon>
        <taxon>Eurotiales</taxon>
        <taxon>Aspergillaceae</taxon>
        <taxon>Aspergillus</taxon>
        <taxon>Aspergillus subgen. Circumdati</taxon>
    </lineage>
</organism>
<dbReference type="Pfam" id="PF00838">
    <property type="entry name" value="TCTP"/>
    <property type="match status" value="1"/>
</dbReference>
<proteinExistence type="inferred from homology"/>
<dbReference type="InterPro" id="IPR034737">
    <property type="entry name" value="TCTP"/>
</dbReference>
<dbReference type="Proteomes" id="UP000325395">
    <property type="component" value="Unassembled WGS sequence"/>
</dbReference>
<gene>
    <name evidence="4" type="ORF">BDV36DRAFT_245263</name>
</gene>
<dbReference type="InterPro" id="IPR011057">
    <property type="entry name" value="Mss4-like_sf"/>
</dbReference>
<dbReference type="InterPro" id="IPR018105">
    <property type="entry name" value="Translational_control_tumour_p"/>
</dbReference>
<dbReference type="Gene3D" id="2.170.150.10">
    <property type="entry name" value="Metal Binding Protein, Guanine Nucleotide Exchange Factor, Chain A"/>
    <property type="match status" value="1"/>
</dbReference>
<accession>A0ABQ6X1B3</accession>